<dbReference type="Pfam" id="PF14024">
    <property type="entry name" value="DUF4240"/>
    <property type="match status" value="1"/>
</dbReference>
<dbReference type="Proteomes" id="UP000279227">
    <property type="component" value="Chromosome"/>
</dbReference>
<name>A0A3S4R0P1_CHRGE</name>
<gene>
    <name evidence="2" type="ORF">NCTC11432_01418</name>
</gene>
<feature type="domain" description="DUF4240" evidence="1">
    <location>
        <begin position="60"/>
        <end position="183"/>
    </location>
</feature>
<dbReference type="STRING" id="525257.HMPREF0204_13048"/>
<sequence>MIKSAFTLLILFVLNISCTNSNNNDMKFLKNLFGKNEKSEPVITPNAYSLRLEKTAEMLDENLFWKIVDSSVKNSSNQNEQEKYLVSEISKLTPKQMVGFRLRTDKLLYDTYTSEMWCAAYIMNDGCSDDGFEYFRNWVISRGRDVYYKAKENPDTLISQKDHGDEGMFEFELFWYVALKAFKNTTGKELYDYIDENNFRTKEGNYPQFEFNWQEGNLESRKKLCPNLYAEFENR</sequence>
<evidence type="ECO:0000313" key="3">
    <source>
        <dbReference type="Proteomes" id="UP000279227"/>
    </source>
</evidence>
<accession>A0A3S4R0P1</accession>
<evidence type="ECO:0000313" key="2">
    <source>
        <dbReference type="EMBL" id="VEE05991.1"/>
    </source>
</evidence>
<evidence type="ECO:0000259" key="1">
    <source>
        <dbReference type="Pfam" id="PF14024"/>
    </source>
</evidence>
<proteinExistence type="predicted"/>
<dbReference type="InterPro" id="IPR025334">
    <property type="entry name" value="DUF4240"/>
</dbReference>
<dbReference type="AlphaFoldDB" id="A0A3S4R0P1"/>
<organism evidence="2 3">
    <name type="scientific">Chryseobacterium gleum</name>
    <name type="common">Flavobacterium gleum</name>
    <dbReference type="NCBI Taxonomy" id="250"/>
    <lineage>
        <taxon>Bacteria</taxon>
        <taxon>Pseudomonadati</taxon>
        <taxon>Bacteroidota</taxon>
        <taxon>Flavobacteriia</taxon>
        <taxon>Flavobacteriales</taxon>
        <taxon>Weeksellaceae</taxon>
        <taxon>Chryseobacterium group</taxon>
        <taxon>Chryseobacterium</taxon>
    </lineage>
</organism>
<reference evidence="2 3" key="1">
    <citation type="submission" date="2018-12" db="EMBL/GenBank/DDBJ databases">
        <authorList>
            <consortium name="Pathogen Informatics"/>
        </authorList>
    </citation>
    <scope>NUCLEOTIDE SEQUENCE [LARGE SCALE GENOMIC DNA]</scope>
    <source>
        <strain evidence="2 3">NCTC11432</strain>
    </source>
</reference>
<protein>
    <recommendedName>
        <fullName evidence="1">DUF4240 domain-containing protein</fullName>
    </recommendedName>
</protein>
<dbReference type="EMBL" id="LR134289">
    <property type="protein sequence ID" value="VEE05991.1"/>
    <property type="molecule type" value="Genomic_DNA"/>
</dbReference>
<dbReference type="KEGG" id="cgle:NCTC11432_01418"/>